<dbReference type="EMBL" id="JABMIG020000087">
    <property type="protein sequence ID" value="KAL3793813.1"/>
    <property type="molecule type" value="Genomic_DNA"/>
</dbReference>
<reference evidence="4 5" key="1">
    <citation type="journal article" date="2020" name="G3 (Bethesda)">
        <title>Improved Reference Genome for Cyclotella cryptica CCMP332, a Model for Cell Wall Morphogenesis, Salinity Adaptation, and Lipid Production in Diatoms (Bacillariophyta).</title>
        <authorList>
            <person name="Roberts W.R."/>
            <person name="Downey K.M."/>
            <person name="Ruck E.C."/>
            <person name="Traller J.C."/>
            <person name="Alverson A.J."/>
        </authorList>
    </citation>
    <scope>NUCLEOTIDE SEQUENCE [LARGE SCALE GENOMIC DNA]</scope>
    <source>
        <strain evidence="4 5">CCMP332</strain>
    </source>
</reference>
<dbReference type="AlphaFoldDB" id="A0ABD3Q0G5"/>
<feature type="compositionally biased region" description="Basic and acidic residues" evidence="2">
    <location>
        <begin position="577"/>
        <end position="603"/>
    </location>
</feature>
<feature type="domain" description="S1 motif" evidence="3">
    <location>
        <begin position="239"/>
        <end position="328"/>
    </location>
</feature>
<evidence type="ECO:0000256" key="2">
    <source>
        <dbReference type="SAM" id="MobiDB-lite"/>
    </source>
</evidence>
<feature type="compositionally biased region" description="Low complexity" evidence="2">
    <location>
        <begin position="128"/>
        <end position="142"/>
    </location>
</feature>
<feature type="compositionally biased region" description="Basic residues" evidence="2">
    <location>
        <begin position="37"/>
        <end position="48"/>
    </location>
</feature>
<feature type="compositionally biased region" description="Basic and acidic residues" evidence="2">
    <location>
        <begin position="143"/>
        <end position="205"/>
    </location>
</feature>
<feature type="compositionally biased region" description="Basic and acidic residues" evidence="2">
    <location>
        <begin position="94"/>
        <end position="115"/>
    </location>
</feature>
<comment type="caution">
    <text evidence="4">The sequence shown here is derived from an EMBL/GenBank/DDBJ whole genome shotgun (WGS) entry which is preliminary data.</text>
</comment>
<protein>
    <recommendedName>
        <fullName evidence="3">S1 motif domain-containing protein</fullName>
    </recommendedName>
</protein>
<dbReference type="InterPro" id="IPR012340">
    <property type="entry name" value="NA-bd_OB-fold"/>
</dbReference>
<dbReference type="Gene3D" id="2.40.50.140">
    <property type="entry name" value="Nucleic acid-binding proteins"/>
    <property type="match status" value="1"/>
</dbReference>
<gene>
    <name evidence="4" type="ORF">HJC23_006173</name>
</gene>
<feature type="region of interest" description="Disordered" evidence="2">
    <location>
        <begin position="452"/>
        <end position="681"/>
    </location>
</feature>
<proteinExistence type="inferred from homology"/>
<dbReference type="InterPro" id="IPR009269">
    <property type="entry name" value="NKAP_C"/>
</dbReference>
<dbReference type="InterPro" id="IPR040466">
    <property type="entry name" value="NKAP"/>
</dbReference>
<dbReference type="InterPro" id="IPR003029">
    <property type="entry name" value="S1_domain"/>
</dbReference>
<accession>A0ABD3Q0G5</accession>
<feature type="compositionally biased region" description="Pro residues" evidence="2">
    <location>
        <begin position="211"/>
        <end position="220"/>
    </location>
</feature>
<feature type="compositionally biased region" description="Basic residues" evidence="2">
    <location>
        <begin position="529"/>
        <end position="555"/>
    </location>
</feature>
<dbReference type="SMART" id="SM00316">
    <property type="entry name" value="S1"/>
    <property type="match status" value="1"/>
</dbReference>
<dbReference type="Pfam" id="PF06047">
    <property type="entry name" value="Nkap_C"/>
    <property type="match status" value="1"/>
</dbReference>
<dbReference type="PANTHER" id="PTHR13087">
    <property type="entry name" value="NF-KAPPA B ACTIVATING PROTEIN"/>
    <property type="match status" value="1"/>
</dbReference>
<feature type="compositionally biased region" description="Basic residues" evidence="2">
    <location>
        <begin position="116"/>
        <end position="127"/>
    </location>
</feature>
<feature type="compositionally biased region" description="Basic and acidic residues" evidence="2">
    <location>
        <begin position="49"/>
        <end position="72"/>
    </location>
</feature>
<feature type="compositionally biased region" description="Low complexity" evidence="2">
    <location>
        <begin position="495"/>
        <end position="526"/>
    </location>
</feature>
<evidence type="ECO:0000313" key="5">
    <source>
        <dbReference type="Proteomes" id="UP001516023"/>
    </source>
</evidence>
<feature type="compositionally biased region" description="Low complexity" evidence="2">
    <location>
        <begin position="662"/>
        <end position="681"/>
    </location>
</feature>
<feature type="compositionally biased region" description="Basic and acidic residues" evidence="2">
    <location>
        <begin position="466"/>
        <end position="480"/>
    </location>
</feature>
<name>A0ABD3Q0G5_9STRA</name>
<evidence type="ECO:0000259" key="3">
    <source>
        <dbReference type="PROSITE" id="PS50126"/>
    </source>
</evidence>
<dbReference type="PANTHER" id="PTHR13087:SF0">
    <property type="entry name" value="NFKB ACTIVATING PROTEIN LIKE"/>
    <property type="match status" value="1"/>
</dbReference>
<feature type="compositionally biased region" description="Low complexity" evidence="2">
    <location>
        <begin position="556"/>
        <end position="576"/>
    </location>
</feature>
<dbReference type="PROSITE" id="PS50126">
    <property type="entry name" value="S1"/>
    <property type="match status" value="1"/>
</dbReference>
<dbReference type="Pfam" id="PF00575">
    <property type="entry name" value="S1"/>
    <property type="match status" value="1"/>
</dbReference>
<feature type="region of interest" description="Disordered" evidence="2">
    <location>
        <begin position="1"/>
        <end position="226"/>
    </location>
</feature>
<evidence type="ECO:0000256" key="1">
    <source>
        <dbReference type="ARBA" id="ARBA00009313"/>
    </source>
</evidence>
<evidence type="ECO:0000313" key="4">
    <source>
        <dbReference type="EMBL" id="KAL3793813.1"/>
    </source>
</evidence>
<sequence length="796" mass="88588">MGQQDPNAGRDKGDNNAPPYDGHGSDSPTEDSMKEKLLRKKLQKKNNHRQSEDDIQRRENEKRGEADRDEFGRAIQPNAKSDSRNRGRKRSTGGKKDHDGGADNRKSRDVDEKDRRRDRRHKRRSSRSRSSSSDSRSSSASSDDSRRSRSRDYGRRRERDDRREDRARDESHDRNRERKSAPHGNDESNHREQREDRWMANDRNDQTMQHQPPPPPFPRPPDARLSRYGESIVPPYQAGDIVQGVITRIETYGAFVTLDPPANNNASRKPFRGLVHVSALRPPEEGRVEHPSDVVRIDERVTALVLEIVPPNPNDERGGGHKIRLSLAAIDTRTGNKRAGFVMPPPRGNPPPREQDYGDVHENTGYYGRGSGDGAGGGGGPRNMKNKAEWLHQRAEERRRLRLEQDAVPDSYGNDQEREGAWRISMSKMMSYHRGVLPPTFLVWDFPQDEPEEINNGRKGKNAQSHHQEEKKEEDHDGRPHNGGRNSSSKRRRSPSSSSSSGDSSTSSSASSSSSSSSGGDSSIQDSRARRKHRSRRTKNRRGGKRSGRSKRRRSYSSSSESSSSSSSSETSSASSDSHRSNSRDSKKSSEKTTKQDKPDEGSAVKPGIDVNAAAPNDLPIDEDDLREAQDFKKAVQGGHHHNGSDSDSDSSVAGPQPLARSNQGNAASSKAASSNKAYGSALLPGEGEALAQYVQQNLRIPRRGEIGYSSHEIENYENSGYVMSGSRHARMNAVRIRKENQIYSAEEQRALALITLEENQQKESALLQDFREMLKDKLKSTGGGGAASAEDGKQE</sequence>
<dbReference type="Proteomes" id="UP001516023">
    <property type="component" value="Unassembled WGS sequence"/>
</dbReference>
<keyword evidence="5" id="KW-1185">Reference proteome</keyword>
<comment type="similarity">
    <text evidence="1">Belongs to the NKAP family.</text>
</comment>
<dbReference type="SUPFAM" id="SSF50249">
    <property type="entry name" value="Nucleic acid-binding proteins"/>
    <property type="match status" value="1"/>
</dbReference>
<organism evidence="4 5">
    <name type="scientific">Cyclotella cryptica</name>
    <dbReference type="NCBI Taxonomy" id="29204"/>
    <lineage>
        <taxon>Eukaryota</taxon>
        <taxon>Sar</taxon>
        <taxon>Stramenopiles</taxon>
        <taxon>Ochrophyta</taxon>
        <taxon>Bacillariophyta</taxon>
        <taxon>Coscinodiscophyceae</taxon>
        <taxon>Thalassiosirophycidae</taxon>
        <taxon>Stephanodiscales</taxon>
        <taxon>Stephanodiscaceae</taxon>
        <taxon>Cyclotella</taxon>
    </lineage>
</organism>